<keyword evidence="3" id="KW-1185">Reference proteome</keyword>
<evidence type="ECO:0000313" key="2">
    <source>
        <dbReference type="EMBL" id="KAF2874741.1"/>
    </source>
</evidence>
<dbReference type="Pfam" id="PF06985">
    <property type="entry name" value="HET"/>
    <property type="match status" value="1"/>
</dbReference>
<feature type="domain" description="Heterokaryon incompatibility" evidence="1">
    <location>
        <begin position="54"/>
        <end position="220"/>
    </location>
</feature>
<sequence>MESTEAYTYTPLPTTEDATDTCIRLLTLMPSPENDASPITCSITTTPLSQAPPYGAVSYCWGDATNQHTIHVAEPDGEGSSSLQVPATLIPFFHRTRSLTQFRDCEQTMMLWIDSICIDQSCNLEKERQVARMRDIYARASTTHIWLGEESDSSTLALSYAQSLRRDLEERVGKDVVLKQVLRSRAKPAELPVGVGDARLEAFFRLLERPWFTRAWVVQEVVVSQNAHVMCGATSQPWPTLWLAFVYLMGCHTWLWNFYPARRLWQFLAPCISQREWRDGTELQWWRLLARHRSCAATDRRDKVFSLWGLKAQRQFKDMGIEPNYSESAETLYTKLAIAALQRGQTEVLSIPRLVRTPKTHLLNTPTWVPDWAHTPSTPSTLIQCESSTTTWTPPWRASSNSTFTPTFSTPSPPGSLPTKLCLRGYTIGRITRLTPLWRDAPPAAANPTLVGQARIKQFTQRQIRAWETVLLPHRPYSLRRLLNPSFLAAYPPAPSYSLLRAAHTTLFGGVLLNGDDAKMRFAMLYFLVRQLCLYPLRVLPTWCIWPWMLVVLLSSALKPLGYVSPDMLFSTHGAGSPMVNRRAGRVRGASGAEYMALLPGVGYHRAAVRHRVAFYQKLEDEQARALRQN</sequence>
<gene>
    <name evidence="2" type="ORF">BDV95DRAFT_616014</name>
</gene>
<comment type="caution">
    <text evidence="2">The sequence shown here is derived from an EMBL/GenBank/DDBJ whole genome shotgun (WGS) entry which is preliminary data.</text>
</comment>
<protein>
    <submittedName>
        <fullName evidence="2">Heterokaryon incompatibility protein-domain-containing protein</fullName>
    </submittedName>
</protein>
<evidence type="ECO:0000259" key="1">
    <source>
        <dbReference type="Pfam" id="PF06985"/>
    </source>
</evidence>
<reference evidence="2 3" key="1">
    <citation type="submission" date="2020-01" db="EMBL/GenBank/DDBJ databases">
        <authorList>
            <consortium name="DOE Joint Genome Institute"/>
            <person name="Haridas S."/>
            <person name="Albert R."/>
            <person name="Binder M."/>
            <person name="Bloem J."/>
            <person name="Labutti K."/>
            <person name="Salamov A."/>
            <person name="Andreopoulos B."/>
            <person name="Baker S.E."/>
            <person name="Barry K."/>
            <person name="Bills G."/>
            <person name="Bluhm B.H."/>
            <person name="Cannon C."/>
            <person name="Castanera R."/>
            <person name="Culley D.E."/>
            <person name="Daum C."/>
            <person name="Ezra D."/>
            <person name="Gonzalez J.B."/>
            <person name="Henrissat B."/>
            <person name="Kuo A."/>
            <person name="Liang C."/>
            <person name="Lipzen A."/>
            <person name="Lutzoni F."/>
            <person name="Magnuson J."/>
            <person name="Mondo S."/>
            <person name="Nolan M."/>
            <person name="Ohm R."/>
            <person name="Pangilinan J."/>
            <person name="Park H.-J.H."/>
            <person name="Ramirez L."/>
            <person name="Alfaro M."/>
            <person name="Sun H."/>
            <person name="Tritt A."/>
            <person name="Yoshinaga Y."/>
            <person name="Zwiers L.-H.L."/>
            <person name="Turgeon B.G."/>
            <person name="Goodwin S.B."/>
            <person name="Spatafora J.W."/>
            <person name="Crous P.W."/>
            <person name="Grigoriev I.V."/>
        </authorList>
    </citation>
    <scope>NUCLEOTIDE SEQUENCE [LARGE SCALE GENOMIC DNA]</scope>
    <source>
        <strain evidence="2 3">CBS 611.86</strain>
    </source>
</reference>
<dbReference type="PANTHER" id="PTHR24148:SF79">
    <property type="entry name" value="HETEROKARYON INCOMPATIBILITY DOMAIN-CONTAINING PROTEIN"/>
    <property type="match status" value="1"/>
</dbReference>
<evidence type="ECO:0000313" key="3">
    <source>
        <dbReference type="Proteomes" id="UP000481861"/>
    </source>
</evidence>
<dbReference type="InterPro" id="IPR052895">
    <property type="entry name" value="HetReg/Transcr_Mod"/>
</dbReference>
<accession>A0A7C8ME59</accession>
<dbReference type="OrthoDB" id="5416609at2759"/>
<dbReference type="PANTHER" id="PTHR24148">
    <property type="entry name" value="ANKYRIN REPEAT DOMAIN-CONTAINING PROTEIN 39 HOMOLOG-RELATED"/>
    <property type="match status" value="1"/>
</dbReference>
<dbReference type="AlphaFoldDB" id="A0A7C8ME59"/>
<proteinExistence type="predicted"/>
<organism evidence="2 3">
    <name type="scientific">Massariosphaeria phaeospora</name>
    <dbReference type="NCBI Taxonomy" id="100035"/>
    <lineage>
        <taxon>Eukaryota</taxon>
        <taxon>Fungi</taxon>
        <taxon>Dikarya</taxon>
        <taxon>Ascomycota</taxon>
        <taxon>Pezizomycotina</taxon>
        <taxon>Dothideomycetes</taxon>
        <taxon>Pleosporomycetidae</taxon>
        <taxon>Pleosporales</taxon>
        <taxon>Pleosporales incertae sedis</taxon>
        <taxon>Massariosphaeria</taxon>
    </lineage>
</organism>
<dbReference type="Proteomes" id="UP000481861">
    <property type="component" value="Unassembled WGS sequence"/>
</dbReference>
<name>A0A7C8ME59_9PLEO</name>
<dbReference type="EMBL" id="JAADJZ010000005">
    <property type="protein sequence ID" value="KAF2874741.1"/>
    <property type="molecule type" value="Genomic_DNA"/>
</dbReference>
<dbReference type="InterPro" id="IPR010730">
    <property type="entry name" value="HET"/>
</dbReference>